<dbReference type="PANTHER" id="PTHR24412">
    <property type="entry name" value="KELCH PROTEIN"/>
    <property type="match status" value="1"/>
</dbReference>
<dbReference type="SMART" id="SM00225">
    <property type="entry name" value="BTB"/>
    <property type="match status" value="1"/>
</dbReference>
<dbReference type="Gene3D" id="1.25.40.420">
    <property type="match status" value="1"/>
</dbReference>
<dbReference type="Ensembl" id="ENSDCDT00010050781.1">
    <property type="protein sequence ID" value="ENSDCDP00010040869.1"/>
    <property type="gene ID" value="ENSDCDG00010026028.1"/>
</dbReference>
<dbReference type="PANTHER" id="PTHR24412:SF35">
    <property type="entry name" value="ACTIN-BINDING PROTEIN IPP"/>
    <property type="match status" value="1"/>
</dbReference>
<dbReference type="AlphaFoldDB" id="A0AAY4D6V0"/>
<dbReference type="Proteomes" id="UP000694580">
    <property type="component" value="Chromosome 4"/>
</dbReference>
<dbReference type="Pfam" id="PF00651">
    <property type="entry name" value="BTB"/>
    <property type="match status" value="1"/>
</dbReference>
<dbReference type="PIRSF" id="PIRSF037037">
    <property type="entry name" value="Kelch-like_protein_gigaxonin"/>
    <property type="match status" value="1"/>
</dbReference>
<dbReference type="Pfam" id="PF24681">
    <property type="entry name" value="Kelch_KLHDC2_KLHL20_DRC7"/>
    <property type="match status" value="1"/>
</dbReference>
<dbReference type="InterPro" id="IPR000210">
    <property type="entry name" value="BTB/POZ_dom"/>
</dbReference>
<dbReference type="InterPro" id="IPR011705">
    <property type="entry name" value="BACK"/>
</dbReference>
<dbReference type="GeneID" id="114788722"/>
<feature type="domain" description="BTB" evidence="3">
    <location>
        <begin position="35"/>
        <end position="102"/>
    </location>
</feature>
<evidence type="ECO:0000313" key="4">
    <source>
        <dbReference type="Ensembl" id="ENSDCDP00010040869.1"/>
    </source>
</evidence>
<reference evidence="4" key="2">
    <citation type="submission" date="2025-08" db="UniProtKB">
        <authorList>
            <consortium name="Ensembl"/>
        </authorList>
    </citation>
    <scope>IDENTIFICATION</scope>
</reference>
<keyword evidence="5" id="KW-1185">Reference proteome</keyword>
<dbReference type="InterPro" id="IPR030104">
    <property type="entry name" value="BTB_POZ_IPP"/>
</dbReference>
<dbReference type="InterPro" id="IPR011043">
    <property type="entry name" value="Gal_Oxase/kelch_b-propeller"/>
</dbReference>
<keyword evidence="1" id="KW-0880">Kelch repeat</keyword>
<dbReference type="CDD" id="cd18466">
    <property type="entry name" value="BACK_KLHL27_IPP"/>
    <property type="match status" value="1"/>
</dbReference>
<protein>
    <recommendedName>
        <fullName evidence="3">BTB domain-containing protein</fullName>
    </recommendedName>
</protein>
<dbReference type="SUPFAM" id="SSF50965">
    <property type="entry name" value="Galactose oxidase, central domain"/>
    <property type="match status" value="1"/>
</dbReference>
<dbReference type="InterPro" id="IPR015915">
    <property type="entry name" value="Kelch-typ_b-propeller"/>
</dbReference>
<dbReference type="SMART" id="SM00612">
    <property type="entry name" value="Kelch"/>
    <property type="match status" value="6"/>
</dbReference>
<proteinExistence type="predicted"/>
<dbReference type="RefSeq" id="XP_028833396.1">
    <property type="nucleotide sequence ID" value="XM_028977563.1"/>
</dbReference>
<dbReference type="SMART" id="SM00875">
    <property type="entry name" value="BACK"/>
    <property type="match status" value="1"/>
</dbReference>
<dbReference type="Gene3D" id="2.120.10.80">
    <property type="entry name" value="Kelch-type beta propeller"/>
    <property type="match status" value="2"/>
</dbReference>
<dbReference type="PROSITE" id="PS50097">
    <property type="entry name" value="BTB"/>
    <property type="match status" value="1"/>
</dbReference>
<evidence type="ECO:0000256" key="2">
    <source>
        <dbReference type="ARBA" id="ARBA00022737"/>
    </source>
</evidence>
<dbReference type="FunFam" id="1.25.40.420:FF:000001">
    <property type="entry name" value="Kelch-like family member 12"/>
    <property type="match status" value="1"/>
</dbReference>
<evidence type="ECO:0000313" key="5">
    <source>
        <dbReference type="Proteomes" id="UP000694580"/>
    </source>
</evidence>
<dbReference type="SUPFAM" id="SSF54695">
    <property type="entry name" value="POZ domain"/>
    <property type="match status" value="1"/>
</dbReference>
<sequence>MDAAQAPERALYTSDAHARLLLAQMNKMRLRADFCDVLLRVGGQSFGVHKLVLAASGPYFAALFSGAMSEAREEEVRIAGVEPEVFEKLLEFIYTGTVDVTVDNVQELMVAADMLQLNEVVAICGEFLRGHMDPSNCVGIYQFLEQIACLDLLEFTENYVHVHFLEVCAAEEFSSLTKDQLVKLLRSEELRIEDEYQVFTAAMDWVLQDVSSRKKHVVEVLDAVRFPLLSPQRLFKYIESVSDFSLRVALQTLLKDYTEVSKSPKESKTVSLLQPAKTRPRRKARKYLYAIGGYTRLQGGRWSDSRALSCVERFDSFSQYWTTVSSLHQARSGVGVAVLEGMIYVIGGEKDSMIFDCSERYDPVTKQWAAIASLNFPRCGVGVCGCSGALYALGGWIGSEIGKTMERYDPAENKWEVIGSMAVPRYYFGCCELHGFIYVIGGISDEGTELRSAEMYDTLSHRWTALPVMVTRRAYVGVASLNNCIYAVGGWNEALGSLETVEKYCPEEEKWVEVAPMGVARAGVMVAAVNGLLYAVGGRTSSRDFQAPVTVDSVEIYDPHLDTWTEVGNMITSRCDGGVAVL</sequence>
<dbReference type="InterPro" id="IPR017096">
    <property type="entry name" value="BTB-kelch_protein"/>
</dbReference>
<dbReference type="InterPro" id="IPR047067">
    <property type="entry name" value="IPP_BACK"/>
</dbReference>
<dbReference type="CDD" id="cd18256">
    <property type="entry name" value="BTB_POZ_KLHL27_IPP"/>
    <property type="match status" value="1"/>
</dbReference>
<dbReference type="InterPro" id="IPR006652">
    <property type="entry name" value="Kelch_1"/>
</dbReference>
<dbReference type="GeneTree" id="ENSGT00940000158629"/>
<keyword evidence="2" id="KW-0677">Repeat</keyword>
<dbReference type="GO" id="GO:0003779">
    <property type="term" value="F:actin binding"/>
    <property type="evidence" value="ECO:0007669"/>
    <property type="project" value="InterPro"/>
</dbReference>
<reference evidence="4 5" key="1">
    <citation type="submission" date="2020-06" db="EMBL/GenBank/DDBJ databases">
        <authorList>
            <consortium name="Wellcome Sanger Institute Data Sharing"/>
        </authorList>
    </citation>
    <scope>NUCLEOTIDE SEQUENCE [LARGE SCALE GENOMIC DNA]</scope>
</reference>
<dbReference type="InterPro" id="IPR011333">
    <property type="entry name" value="SKP1/BTB/POZ_sf"/>
</dbReference>
<dbReference type="Pfam" id="PF01344">
    <property type="entry name" value="Kelch_1"/>
    <property type="match status" value="1"/>
</dbReference>
<evidence type="ECO:0000256" key="1">
    <source>
        <dbReference type="ARBA" id="ARBA00022441"/>
    </source>
</evidence>
<evidence type="ECO:0000259" key="3">
    <source>
        <dbReference type="PROSITE" id="PS50097"/>
    </source>
</evidence>
<organism evidence="4 5">
    <name type="scientific">Denticeps clupeoides</name>
    <name type="common">denticle herring</name>
    <dbReference type="NCBI Taxonomy" id="299321"/>
    <lineage>
        <taxon>Eukaryota</taxon>
        <taxon>Metazoa</taxon>
        <taxon>Chordata</taxon>
        <taxon>Craniata</taxon>
        <taxon>Vertebrata</taxon>
        <taxon>Euteleostomi</taxon>
        <taxon>Actinopterygii</taxon>
        <taxon>Neopterygii</taxon>
        <taxon>Teleostei</taxon>
        <taxon>Clupei</taxon>
        <taxon>Clupeiformes</taxon>
        <taxon>Denticipitoidei</taxon>
        <taxon>Denticipitidae</taxon>
        <taxon>Denticeps</taxon>
    </lineage>
</organism>
<dbReference type="Pfam" id="PF07707">
    <property type="entry name" value="BACK"/>
    <property type="match status" value="1"/>
</dbReference>
<dbReference type="Gene3D" id="3.30.710.10">
    <property type="entry name" value="Potassium Channel Kv1.1, Chain A"/>
    <property type="match status" value="1"/>
</dbReference>
<accession>A0AAY4D6V0</accession>
<gene>
    <name evidence="4" type="primary">IPP</name>
</gene>
<name>A0AAY4D6V0_9TELE</name>
<reference evidence="4" key="3">
    <citation type="submission" date="2025-09" db="UniProtKB">
        <authorList>
            <consortium name="Ensembl"/>
        </authorList>
    </citation>
    <scope>IDENTIFICATION</scope>
</reference>